<evidence type="ECO:0000256" key="1">
    <source>
        <dbReference type="SAM" id="Phobius"/>
    </source>
</evidence>
<name>A0A5E4SL08_9BURK</name>
<keyword evidence="1" id="KW-0472">Membrane</keyword>
<protein>
    <submittedName>
        <fullName evidence="2">Uncharacterized protein</fullName>
    </submittedName>
</protein>
<evidence type="ECO:0000313" key="2">
    <source>
        <dbReference type="EMBL" id="VVD75094.1"/>
    </source>
</evidence>
<keyword evidence="1" id="KW-0812">Transmembrane</keyword>
<gene>
    <name evidence="2" type="ORF">PCO31010_00833</name>
</gene>
<sequence>MQQADREFLKTGKALLLVAFGLALGLVVAYIWPWPTVVIQAKNKDWVDIATALGTVGAVVVSLGLATAELRRRGQEGADRASLVAAQISPTLNDFVVRQTDFCVAMQFPTIPQGDLITVSRLVDWATTQRTFAVTSDQLIALSPLPNRCAFRLARGLSLFDLTLREIADEWGAYQGTLYCLGEDEVKKIRGMMAVPFSLLVIAARECERAASPVSAVPTPEELYARPAH</sequence>
<feature type="transmembrane region" description="Helical" evidence="1">
    <location>
        <begin position="46"/>
        <end position="66"/>
    </location>
</feature>
<organism evidence="2 3">
    <name type="scientific">Pandoraea commovens</name>
    <dbReference type="NCBI Taxonomy" id="2508289"/>
    <lineage>
        <taxon>Bacteria</taxon>
        <taxon>Pseudomonadati</taxon>
        <taxon>Pseudomonadota</taxon>
        <taxon>Betaproteobacteria</taxon>
        <taxon>Burkholderiales</taxon>
        <taxon>Burkholderiaceae</taxon>
        <taxon>Pandoraea</taxon>
    </lineage>
</organism>
<feature type="transmembrane region" description="Helical" evidence="1">
    <location>
        <begin position="12"/>
        <end position="34"/>
    </location>
</feature>
<dbReference type="EMBL" id="CABPSA010000001">
    <property type="protein sequence ID" value="VVD75094.1"/>
    <property type="molecule type" value="Genomic_DNA"/>
</dbReference>
<dbReference type="Proteomes" id="UP000343335">
    <property type="component" value="Unassembled WGS sequence"/>
</dbReference>
<reference evidence="2 3" key="1">
    <citation type="submission" date="2019-08" db="EMBL/GenBank/DDBJ databases">
        <authorList>
            <person name="Peeters C."/>
        </authorList>
    </citation>
    <scope>NUCLEOTIDE SEQUENCE [LARGE SCALE GENOMIC DNA]</scope>
    <source>
        <strain evidence="2 3">LMG 31010</strain>
    </source>
</reference>
<accession>A0A5E4SL08</accession>
<proteinExistence type="predicted"/>
<dbReference type="AlphaFoldDB" id="A0A5E4SL08"/>
<dbReference type="RefSeq" id="WP_150663085.1">
    <property type="nucleotide sequence ID" value="NZ_CABPSA010000001.1"/>
</dbReference>
<keyword evidence="1" id="KW-1133">Transmembrane helix</keyword>
<evidence type="ECO:0000313" key="3">
    <source>
        <dbReference type="Proteomes" id="UP000343335"/>
    </source>
</evidence>